<comment type="caution">
    <text evidence="5">The sequence shown here is derived from an EMBL/GenBank/DDBJ whole genome shotgun (WGS) entry which is preliminary data.</text>
</comment>
<dbReference type="CDD" id="cd07436">
    <property type="entry name" value="PHP_PolX"/>
    <property type="match status" value="1"/>
</dbReference>
<evidence type="ECO:0000256" key="2">
    <source>
        <dbReference type="ARBA" id="ARBA00022695"/>
    </source>
</evidence>
<dbReference type="Gene3D" id="3.30.210.10">
    <property type="entry name" value="DNA polymerase, thumb domain"/>
    <property type="match status" value="1"/>
</dbReference>
<gene>
    <name evidence="5" type="ORF">ENV82_04995</name>
</gene>
<evidence type="ECO:0000256" key="1">
    <source>
        <dbReference type="ARBA" id="ARBA00022679"/>
    </source>
</evidence>
<dbReference type="EMBL" id="DTHV01000149">
    <property type="protein sequence ID" value="HGW60766.1"/>
    <property type="molecule type" value="Genomic_DNA"/>
</dbReference>
<dbReference type="InterPro" id="IPR022311">
    <property type="entry name" value="PolX-like"/>
</dbReference>
<accession>A0A7C4TYF0</accession>
<dbReference type="PIRSF" id="PIRSF005047">
    <property type="entry name" value="UCP005047_YshC"/>
    <property type="match status" value="1"/>
</dbReference>
<dbReference type="GO" id="GO:0003677">
    <property type="term" value="F:DNA binding"/>
    <property type="evidence" value="ECO:0007669"/>
    <property type="project" value="InterPro"/>
</dbReference>
<dbReference type="AlphaFoldDB" id="A0A7C4TYF0"/>
<dbReference type="SUPFAM" id="SSF89550">
    <property type="entry name" value="PHP domain-like"/>
    <property type="match status" value="1"/>
</dbReference>
<dbReference type="InterPro" id="IPR043519">
    <property type="entry name" value="NT_sf"/>
</dbReference>
<evidence type="ECO:0000259" key="3">
    <source>
        <dbReference type="SMART" id="SM00481"/>
    </source>
</evidence>
<organism evidence="5">
    <name type="scientific">Caldisericum exile</name>
    <dbReference type="NCBI Taxonomy" id="693075"/>
    <lineage>
        <taxon>Bacteria</taxon>
        <taxon>Pseudomonadati</taxon>
        <taxon>Caldisericota/Cryosericota group</taxon>
        <taxon>Caldisericota</taxon>
        <taxon>Caldisericia</taxon>
        <taxon>Caldisericales</taxon>
        <taxon>Caldisericaceae</taxon>
        <taxon>Caldisericum</taxon>
    </lineage>
</organism>
<dbReference type="Gene3D" id="3.30.460.10">
    <property type="entry name" value="Beta Polymerase, domain 2"/>
    <property type="match status" value="1"/>
</dbReference>
<dbReference type="GO" id="GO:0042578">
    <property type="term" value="F:phosphoric ester hydrolase activity"/>
    <property type="evidence" value="ECO:0007669"/>
    <property type="project" value="TreeGrafter"/>
</dbReference>
<dbReference type="GO" id="GO:0003887">
    <property type="term" value="F:DNA-directed DNA polymerase activity"/>
    <property type="evidence" value="ECO:0007669"/>
    <property type="project" value="InterPro"/>
</dbReference>
<feature type="domain" description="DNA-directed DNA polymerase X" evidence="4">
    <location>
        <begin position="1"/>
        <end position="295"/>
    </location>
</feature>
<dbReference type="Gene3D" id="3.20.20.140">
    <property type="entry name" value="Metal-dependent hydrolases"/>
    <property type="match status" value="1"/>
</dbReference>
<dbReference type="InterPro" id="IPR037160">
    <property type="entry name" value="DNA_Pol_thumb_sf"/>
</dbReference>
<dbReference type="InterPro" id="IPR047967">
    <property type="entry name" value="PolX_PHP"/>
</dbReference>
<feature type="domain" description="Polymerase/histidinol phosphatase N-terminal" evidence="3">
    <location>
        <begin position="319"/>
        <end position="398"/>
    </location>
</feature>
<dbReference type="InterPro" id="IPR050243">
    <property type="entry name" value="PHP_phosphatase"/>
</dbReference>
<sequence>MNNYNIAKELLEIETLLELNDKTTVAKDFEHSALSILVLDRPVLKMQSLNFLPEAVRDEIISICEFGYSPLKESLEAKTPKVLKQLLSLPGIRTRDILRIYNLLKIDSATELEKLLREGVIRKTFGEKFEEHLRRALIHYGSSKKELGLFYAYGYANTVKMALESLGDIEVAGSVRRGKEVVNNIDFVYDFEEEKLLKEVTSTFSISSFTRRGNLITCKDTDNIQLKFFKVPKAYFFSGLQYYTGSKQHNKIILEIAKAKGFEIAKEGFALIKADSENEFYERLSLEYIPPEIREGEEEIDLAISFSIPKLVSLSDMKGDLHMHTTFSDGSSSVFEMYEEANLLGYEYIAITDHSKSLRIANGLSRNSLLKEIEIIDRINADGLEPVILKGIEAEIGPHGEVDIDEDMRPRLDLVIGGLHQFSSTNFENTERVKKAIKSGIINIVAHPTNRIIFLRKSIEVDIGTIFEEAYKNDVALEVNLFPNRMDLNTGLIKEARRAKVKFFSVGTDAHNRGHLHFMKYGIKILRRAWVRSEEILNSYSLETLKELLWTKTH</sequence>
<proteinExistence type="predicted"/>
<dbReference type="GO" id="GO:0005829">
    <property type="term" value="C:cytosol"/>
    <property type="evidence" value="ECO:0007669"/>
    <property type="project" value="TreeGrafter"/>
</dbReference>
<dbReference type="SMART" id="SM00483">
    <property type="entry name" value="POLXc"/>
    <property type="match status" value="1"/>
</dbReference>
<reference evidence="5" key="1">
    <citation type="journal article" date="2020" name="mSystems">
        <title>Genome- and Community-Level Interaction Insights into Carbon Utilization and Element Cycling Functions of Hydrothermarchaeota in Hydrothermal Sediment.</title>
        <authorList>
            <person name="Zhou Z."/>
            <person name="Liu Y."/>
            <person name="Xu W."/>
            <person name="Pan J."/>
            <person name="Luo Z.H."/>
            <person name="Li M."/>
        </authorList>
    </citation>
    <scope>NUCLEOTIDE SEQUENCE [LARGE SCALE GENOMIC DNA]</scope>
    <source>
        <strain evidence="5">SpSt-794</strain>
    </source>
</reference>
<dbReference type="SMART" id="SM00481">
    <property type="entry name" value="POLIIIAc"/>
    <property type="match status" value="1"/>
</dbReference>
<dbReference type="InterPro" id="IPR016195">
    <property type="entry name" value="Pol/histidinol_Pase-like"/>
</dbReference>
<dbReference type="InterPro" id="IPR003141">
    <property type="entry name" value="Pol/His_phosphatase_N"/>
</dbReference>
<dbReference type="InterPro" id="IPR004013">
    <property type="entry name" value="PHP_dom"/>
</dbReference>
<dbReference type="PANTHER" id="PTHR36928:SF1">
    <property type="entry name" value="PHOSPHATASE YCDX-RELATED"/>
    <property type="match status" value="1"/>
</dbReference>
<dbReference type="Gene3D" id="1.10.150.20">
    <property type="entry name" value="5' to 3' exonuclease, C-terminal subdomain"/>
    <property type="match status" value="1"/>
</dbReference>
<dbReference type="InterPro" id="IPR029398">
    <property type="entry name" value="PolB_thumb"/>
</dbReference>
<dbReference type="SUPFAM" id="SSF81301">
    <property type="entry name" value="Nucleotidyltransferase"/>
    <property type="match status" value="1"/>
</dbReference>
<evidence type="ECO:0000259" key="4">
    <source>
        <dbReference type="SMART" id="SM00483"/>
    </source>
</evidence>
<dbReference type="PANTHER" id="PTHR36928">
    <property type="entry name" value="PHOSPHATASE YCDX-RELATED"/>
    <property type="match status" value="1"/>
</dbReference>
<keyword evidence="1" id="KW-0808">Transferase</keyword>
<evidence type="ECO:0000313" key="5">
    <source>
        <dbReference type="EMBL" id="HGW60766.1"/>
    </source>
</evidence>
<dbReference type="Pfam" id="PF02811">
    <property type="entry name" value="PHP"/>
    <property type="match status" value="1"/>
</dbReference>
<dbReference type="GO" id="GO:0008270">
    <property type="term" value="F:zinc ion binding"/>
    <property type="evidence" value="ECO:0007669"/>
    <property type="project" value="TreeGrafter"/>
</dbReference>
<protein>
    <submittedName>
        <fullName evidence="5">PHP domain-containing protein</fullName>
    </submittedName>
</protein>
<name>A0A7C4TYF0_9BACT</name>
<dbReference type="InterPro" id="IPR002054">
    <property type="entry name" value="DNA-dir_DNA_pol_X"/>
</dbReference>
<keyword evidence="2" id="KW-0548">Nucleotidyltransferase</keyword>
<dbReference type="Pfam" id="PF14791">
    <property type="entry name" value="DNA_pol_B_thumb"/>
    <property type="match status" value="1"/>
</dbReference>